<feature type="region of interest" description="Disordered" evidence="4">
    <location>
        <begin position="1"/>
        <end position="21"/>
    </location>
</feature>
<feature type="active site" description="Proton donor/acceptor" evidence="2">
    <location>
        <position position="172"/>
    </location>
</feature>
<keyword evidence="6" id="KW-1185">Reference proteome</keyword>
<dbReference type="InterPro" id="IPR050275">
    <property type="entry name" value="PGM_Phosphatase"/>
</dbReference>
<dbReference type="InterPro" id="IPR001345">
    <property type="entry name" value="PG/BPGM_mutase_AS"/>
</dbReference>
<evidence type="ECO:0000256" key="4">
    <source>
        <dbReference type="SAM" id="MobiDB-lite"/>
    </source>
</evidence>
<dbReference type="PROSITE" id="PS00175">
    <property type="entry name" value="PG_MUTASE"/>
    <property type="match status" value="1"/>
</dbReference>
<dbReference type="GO" id="GO:0016791">
    <property type="term" value="F:phosphatase activity"/>
    <property type="evidence" value="ECO:0007669"/>
    <property type="project" value="TreeGrafter"/>
</dbReference>
<dbReference type="SMART" id="SM00855">
    <property type="entry name" value="PGAM"/>
    <property type="match status" value="1"/>
</dbReference>
<dbReference type="OrthoDB" id="354304at2759"/>
<dbReference type="SUPFAM" id="SSF53254">
    <property type="entry name" value="Phosphoglycerate mutase-like"/>
    <property type="match status" value="1"/>
</dbReference>
<dbReference type="Proteomes" id="UP000325577">
    <property type="component" value="Linkage Group LG2"/>
</dbReference>
<dbReference type="FunFam" id="3.40.50.1240:FF:000029">
    <property type="entry name" value="Phosphoglycerate mutase-like protein 4"/>
    <property type="match status" value="1"/>
</dbReference>
<dbReference type="InterPro" id="IPR029033">
    <property type="entry name" value="His_PPase_superfam"/>
</dbReference>
<name>A0A5J5AKZ8_9ASTE</name>
<evidence type="ECO:0008006" key="7">
    <source>
        <dbReference type="Google" id="ProtNLM"/>
    </source>
</evidence>
<dbReference type="CDD" id="cd07067">
    <property type="entry name" value="HP_PGM_like"/>
    <property type="match status" value="1"/>
</dbReference>
<dbReference type="EMBL" id="CM018043">
    <property type="protein sequence ID" value="KAA8531725.1"/>
    <property type="molecule type" value="Genomic_DNA"/>
</dbReference>
<protein>
    <recommendedName>
        <fullName evidence="7">Phosphoglycerate mutase-like protein 4</fullName>
    </recommendedName>
</protein>
<feature type="binding site" evidence="3">
    <location>
        <begin position="96"/>
        <end position="103"/>
    </location>
    <ligand>
        <name>substrate</name>
    </ligand>
</feature>
<dbReference type="Pfam" id="PF00300">
    <property type="entry name" value="His_Phos_1"/>
    <property type="match status" value="1"/>
</dbReference>
<dbReference type="PANTHER" id="PTHR48100">
    <property type="entry name" value="BROAD-SPECIFICITY PHOSPHATASE YOR283W-RELATED"/>
    <property type="match status" value="1"/>
</dbReference>
<gene>
    <name evidence="5" type="ORF">F0562_006558</name>
</gene>
<feature type="active site" description="Tele-phosphohistidine intermediate" evidence="2">
    <location>
        <position position="97"/>
    </location>
</feature>
<evidence type="ECO:0000256" key="1">
    <source>
        <dbReference type="ARBA" id="ARBA00038362"/>
    </source>
</evidence>
<evidence type="ECO:0000256" key="3">
    <source>
        <dbReference type="PIRSR" id="PIRSR613078-2"/>
    </source>
</evidence>
<dbReference type="Gene3D" id="3.40.50.1240">
    <property type="entry name" value="Phosphoglycerate mutase-like"/>
    <property type="match status" value="1"/>
</dbReference>
<dbReference type="AlphaFoldDB" id="A0A5J5AKZ8"/>
<evidence type="ECO:0000313" key="5">
    <source>
        <dbReference type="EMBL" id="KAA8531725.1"/>
    </source>
</evidence>
<feature type="compositionally biased region" description="Polar residues" evidence="4">
    <location>
        <begin position="8"/>
        <end position="18"/>
    </location>
</feature>
<dbReference type="PANTHER" id="PTHR48100:SF34">
    <property type="entry name" value="PHOSPHOGLYCERATE MUTASE-LIKE PROTEIN 4"/>
    <property type="match status" value="1"/>
</dbReference>
<proteinExistence type="inferred from homology"/>
<comment type="similarity">
    <text evidence="1">Belongs to the phosphoglycerate mutase family.</text>
</comment>
<accession>A0A5J5AKZ8</accession>
<dbReference type="InterPro" id="IPR013078">
    <property type="entry name" value="His_Pase_superF_clade-1"/>
</dbReference>
<organism evidence="5 6">
    <name type="scientific">Nyssa sinensis</name>
    <dbReference type="NCBI Taxonomy" id="561372"/>
    <lineage>
        <taxon>Eukaryota</taxon>
        <taxon>Viridiplantae</taxon>
        <taxon>Streptophyta</taxon>
        <taxon>Embryophyta</taxon>
        <taxon>Tracheophyta</taxon>
        <taxon>Spermatophyta</taxon>
        <taxon>Magnoliopsida</taxon>
        <taxon>eudicotyledons</taxon>
        <taxon>Gunneridae</taxon>
        <taxon>Pentapetalae</taxon>
        <taxon>asterids</taxon>
        <taxon>Cornales</taxon>
        <taxon>Nyssaceae</taxon>
        <taxon>Nyssa</taxon>
    </lineage>
</organism>
<feature type="binding site" evidence="3">
    <location>
        <position position="147"/>
    </location>
    <ligand>
        <name>substrate</name>
    </ligand>
</feature>
<evidence type="ECO:0000313" key="6">
    <source>
        <dbReference type="Proteomes" id="UP000325577"/>
    </source>
</evidence>
<reference evidence="5 6" key="1">
    <citation type="submission" date="2019-09" db="EMBL/GenBank/DDBJ databases">
        <title>A chromosome-level genome assembly of the Chinese tupelo Nyssa sinensis.</title>
        <authorList>
            <person name="Yang X."/>
            <person name="Kang M."/>
            <person name="Yang Y."/>
            <person name="Xiong H."/>
            <person name="Wang M."/>
            <person name="Zhang Z."/>
            <person name="Wang Z."/>
            <person name="Wu H."/>
            <person name="Ma T."/>
            <person name="Liu J."/>
            <person name="Xi Z."/>
        </authorList>
    </citation>
    <scope>NUCLEOTIDE SEQUENCE [LARGE SCALE GENOMIC DNA]</scope>
    <source>
        <strain evidence="5">J267</strain>
        <tissue evidence="5">Leaf</tissue>
    </source>
</reference>
<sequence>MSALRTGCNISSPRQSCASPLESVGRPCLKLFGSKRILRWSETQSLTLTSRPSHLPRSADSSMAYSDSRVLPQLDGNKDAKVESVEPSYAEIIVIRHGETEWNASNRIQGHLDVELNEAGRQQAAAVGDRLSKEPKVSVVYTSDLKRALETAEIIAHSCSGLEVIKDPDLRERHLGDLQGVVFHEAAKVNPKAFQAFTSRGTDQEIPGGGESLDQLYQRCTSSLQRIGTKHKGERVVVVTHGGVIEALYKRASPGGRSAGRVPNTSFNVFHLSDGDSWTIKTWGDVSHLKQTGFLKSGFGGDKSSG</sequence>
<dbReference type="GO" id="GO:0005829">
    <property type="term" value="C:cytosol"/>
    <property type="evidence" value="ECO:0007669"/>
    <property type="project" value="TreeGrafter"/>
</dbReference>
<evidence type="ECO:0000256" key="2">
    <source>
        <dbReference type="PIRSR" id="PIRSR613078-1"/>
    </source>
</evidence>